<proteinExistence type="predicted"/>
<dbReference type="OrthoDB" id="3068303at2759"/>
<protein>
    <submittedName>
        <fullName evidence="1">Uncharacterized protein</fullName>
    </submittedName>
</protein>
<organism evidence="1 2">
    <name type="scientific">Jaapia argillacea MUCL 33604</name>
    <dbReference type="NCBI Taxonomy" id="933084"/>
    <lineage>
        <taxon>Eukaryota</taxon>
        <taxon>Fungi</taxon>
        <taxon>Dikarya</taxon>
        <taxon>Basidiomycota</taxon>
        <taxon>Agaricomycotina</taxon>
        <taxon>Agaricomycetes</taxon>
        <taxon>Agaricomycetidae</taxon>
        <taxon>Jaapiales</taxon>
        <taxon>Jaapiaceae</taxon>
        <taxon>Jaapia</taxon>
    </lineage>
</organism>
<dbReference type="AlphaFoldDB" id="A0A067PEW0"/>
<name>A0A067PEW0_9AGAM</name>
<keyword evidence="2" id="KW-1185">Reference proteome</keyword>
<dbReference type="Proteomes" id="UP000027265">
    <property type="component" value="Unassembled WGS sequence"/>
</dbReference>
<evidence type="ECO:0000313" key="2">
    <source>
        <dbReference type="Proteomes" id="UP000027265"/>
    </source>
</evidence>
<feature type="non-terminal residue" evidence="1">
    <location>
        <position position="109"/>
    </location>
</feature>
<reference evidence="2" key="1">
    <citation type="journal article" date="2014" name="Proc. Natl. Acad. Sci. U.S.A.">
        <title>Extensive sampling of basidiomycete genomes demonstrates inadequacy of the white-rot/brown-rot paradigm for wood decay fungi.</title>
        <authorList>
            <person name="Riley R."/>
            <person name="Salamov A.A."/>
            <person name="Brown D.W."/>
            <person name="Nagy L.G."/>
            <person name="Floudas D."/>
            <person name="Held B.W."/>
            <person name="Levasseur A."/>
            <person name="Lombard V."/>
            <person name="Morin E."/>
            <person name="Otillar R."/>
            <person name="Lindquist E.A."/>
            <person name="Sun H."/>
            <person name="LaButti K.M."/>
            <person name="Schmutz J."/>
            <person name="Jabbour D."/>
            <person name="Luo H."/>
            <person name="Baker S.E."/>
            <person name="Pisabarro A.G."/>
            <person name="Walton J.D."/>
            <person name="Blanchette R.A."/>
            <person name="Henrissat B."/>
            <person name="Martin F."/>
            <person name="Cullen D."/>
            <person name="Hibbett D.S."/>
            <person name="Grigoriev I.V."/>
        </authorList>
    </citation>
    <scope>NUCLEOTIDE SEQUENCE [LARGE SCALE GENOMIC DNA]</scope>
    <source>
        <strain evidence="2">MUCL 33604</strain>
    </source>
</reference>
<dbReference type="InParanoid" id="A0A067PEW0"/>
<dbReference type="EMBL" id="KL197740">
    <property type="protein sequence ID" value="KDQ52380.1"/>
    <property type="molecule type" value="Genomic_DNA"/>
</dbReference>
<evidence type="ECO:0000313" key="1">
    <source>
        <dbReference type="EMBL" id="KDQ52380.1"/>
    </source>
</evidence>
<dbReference type="HOGENOM" id="CLU_162396_0_0_1"/>
<gene>
    <name evidence="1" type="ORF">JAAARDRAFT_102287</name>
</gene>
<sequence>MEVDLRLDSCTDVSLVLREFYDSMQFKPRLRQGLKMKLYQLTEKDTSLSGYVVLPVYVVMESGRTVELEVEAYVVPGMTVPILLGEDFHLNYELTVSRNVEEGTFVQFG</sequence>
<accession>A0A067PEW0</accession>